<accession>A0A0A1V695</accession>
<name>A0A0A1V695_9HYPO</name>
<dbReference type="Proteomes" id="UP000030151">
    <property type="component" value="Unassembled WGS sequence"/>
</dbReference>
<gene>
    <name evidence="1" type="ORF">X797_000072</name>
</gene>
<dbReference type="AlphaFoldDB" id="A0A0A1V695"/>
<organism evidence="1 2">
    <name type="scientific">Metarhizium robertsii</name>
    <dbReference type="NCBI Taxonomy" id="568076"/>
    <lineage>
        <taxon>Eukaryota</taxon>
        <taxon>Fungi</taxon>
        <taxon>Dikarya</taxon>
        <taxon>Ascomycota</taxon>
        <taxon>Pezizomycotina</taxon>
        <taxon>Sordariomycetes</taxon>
        <taxon>Hypocreomycetidae</taxon>
        <taxon>Hypocreales</taxon>
        <taxon>Clavicipitaceae</taxon>
        <taxon>Metarhizium</taxon>
    </lineage>
</organism>
<evidence type="ECO:0000313" key="2">
    <source>
        <dbReference type="Proteomes" id="UP000030151"/>
    </source>
</evidence>
<comment type="caution">
    <text evidence="1">The sequence shown here is derived from an EMBL/GenBank/DDBJ whole genome shotgun (WGS) entry which is preliminary data.</text>
</comment>
<sequence>MKSAPIQPTGLSGWHAKVKGNACLDTKAASCVTELPAASLVQVLSVRLDYTMERIHNKSTRTVNIISSNPS</sequence>
<proteinExistence type="predicted"/>
<evidence type="ECO:0000313" key="1">
    <source>
        <dbReference type="EMBL" id="EXV05360.1"/>
    </source>
</evidence>
<dbReference type="HOGENOM" id="CLU_2740580_0_0_1"/>
<reference evidence="1 2" key="1">
    <citation type="submission" date="2014-02" db="EMBL/GenBank/DDBJ databases">
        <title>The genome sequence of the entomopathogenic fungus Metarhizium robertsii ARSEF 2575.</title>
        <authorList>
            <person name="Giuliano Garisto Donzelli B."/>
            <person name="Roe B.A."/>
            <person name="Macmil S.L."/>
            <person name="Krasnoff S.B."/>
            <person name="Gibson D.M."/>
        </authorList>
    </citation>
    <scope>NUCLEOTIDE SEQUENCE [LARGE SCALE GENOMIC DNA]</scope>
    <source>
        <strain evidence="1 2">ARSEF 2575</strain>
    </source>
</reference>
<protein>
    <submittedName>
        <fullName evidence="1">Uncharacterized protein</fullName>
    </submittedName>
</protein>
<dbReference type="EMBL" id="JELW01000001">
    <property type="protein sequence ID" value="EXV05360.1"/>
    <property type="molecule type" value="Genomic_DNA"/>
</dbReference>